<dbReference type="Pfam" id="PF19746">
    <property type="entry name" value="DUF6233"/>
    <property type="match status" value="1"/>
</dbReference>
<dbReference type="AlphaFoldDB" id="A0AAW8F3L6"/>
<comment type="caution">
    <text evidence="2">The sequence shown here is derived from an EMBL/GenBank/DDBJ whole genome shotgun (WGS) entry which is preliminary data.</text>
</comment>
<evidence type="ECO:0000256" key="1">
    <source>
        <dbReference type="SAM" id="MobiDB-lite"/>
    </source>
</evidence>
<protein>
    <submittedName>
        <fullName evidence="2">Uncharacterized protein</fullName>
    </submittedName>
</protein>
<reference evidence="2" key="1">
    <citation type="submission" date="2023-07" db="EMBL/GenBank/DDBJ databases">
        <title>Comparative genomics of wheat-associated soil bacteria to identify genetic determinants of phenazine resistance.</title>
        <authorList>
            <person name="Mouncey N."/>
        </authorList>
    </citation>
    <scope>NUCLEOTIDE SEQUENCE</scope>
    <source>
        <strain evidence="2">V4I22</strain>
    </source>
</reference>
<gene>
    <name evidence="2" type="ORF">QFZ22_000349</name>
</gene>
<dbReference type="RefSeq" id="WP_306971950.1">
    <property type="nucleotide sequence ID" value="NZ_JAUSZV010000002.1"/>
</dbReference>
<sequence length="139" mass="15361">MSELPPDAPRLRAILTHLDKQIADNDTVGIYLRLQRQAVQDALARNETPPPRRPGRLAKGAAPLRSMGIAHAQSRPRFVVQQKRTPRGPEPAIIHVDDCSMLEGTPHPISEHDARVSLTDPNLEPCAFCRPDTELGILD</sequence>
<proteinExistence type="predicted"/>
<organism evidence="2 3">
    <name type="scientific">Streptomyces canus</name>
    <dbReference type="NCBI Taxonomy" id="58343"/>
    <lineage>
        <taxon>Bacteria</taxon>
        <taxon>Bacillati</taxon>
        <taxon>Actinomycetota</taxon>
        <taxon>Actinomycetes</taxon>
        <taxon>Kitasatosporales</taxon>
        <taxon>Streptomycetaceae</taxon>
        <taxon>Streptomyces</taxon>
        <taxon>Streptomyces aurantiacus group</taxon>
    </lineage>
</organism>
<dbReference type="InterPro" id="IPR046200">
    <property type="entry name" value="DUF6233"/>
</dbReference>
<evidence type="ECO:0000313" key="2">
    <source>
        <dbReference type="EMBL" id="MDQ0904364.1"/>
    </source>
</evidence>
<dbReference type="EMBL" id="JAUSZV010000002">
    <property type="protein sequence ID" value="MDQ0904364.1"/>
    <property type="molecule type" value="Genomic_DNA"/>
</dbReference>
<evidence type="ECO:0000313" key="3">
    <source>
        <dbReference type="Proteomes" id="UP001234216"/>
    </source>
</evidence>
<accession>A0AAW8F3L6</accession>
<name>A0AAW8F3L6_9ACTN</name>
<dbReference type="Proteomes" id="UP001234216">
    <property type="component" value="Unassembled WGS sequence"/>
</dbReference>
<feature type="region of interest" description="Disordered" evidence="1">
    <location>
        <begin position="68"/>
        <end position="93"/>
    </location>
</feature>